<name>A0A7K0KHP8_9BACT</name>
<keyword evidence="6 9" id="KW-0822">Tryptophan biosynthesis</keyword>
<evidence type="ECO:0000256" key="7">
    <source>
        <dbReference type="ARBA" id="ARBA00023141"/>
    </source>
</evidence>
<feature type="region of interest" description="Disordered" evidence="10">
    <location>
        <begin position="1"/>
        <end position="45"/>
    </location>
</feature>
<evidence type="ECO:0000256" key="6">
    <source>
        <dbReference type="ARBA" id="ARBA00022822"/>
    </source>
</evidence>
<dbReference type="InterPro" id="IPR001240">
    <property type="entry name" value="PRAI_dom"/>
</dbReference>
<keyword evidence="8 9" id="KW-0413">Isomerase</keyword>
<evidence type="ECO:0000256" key="3">
    <source>
        <dbReference type="ARBA" id="ARBA00012572"/>
    </source>
</evidence>
<dbReference type="AlphaFoldDB" id="A0A7K0KHP8"/>
<keyword evidence="13" id="KW-1185">Reference proteome</keyword>
<evidence type="ECO:0000256" key="1">
    <source>
        <dbReference type="ARBA" id="ARBA00001164"/>
    </source>
</evidence>
<comment type="similarity">
    <text evidence="9">Belongs to the TrpF family.</text>
</comment>
<accession>A0A7K0KHP8</accession>
<keyword evidence="7 9" id="KW-0057">Aromatic amino acid biosynthesis</keyword>
<keyword evidence="5 9" id="KW-0028">Amino-acid biosynthesis</keyword>
<evidence type="ECO:0000256" key="8">
    <source>
        <dbReference type="ARBA" id="ARBA00023235"/>
    </source>
</evidence>
<reference evidence="12 13" key="1">
    <citation type="submission" date="2019-08" db="EMBL/GenBank/DDBJ databases">
        <title>In-depth cultivation of the pig gut microbiome towards novel bacterial diversity and tailored functional studies.</title>
        <authorList>
            <person name="Wylensek D."/>
            <person name="Hitch T.C.A."/>
            <person name="Clavel T."/>
        </authorList>
    </citation>
    <scope>NUCLEOTIDE SEQUENCE [LARGE SCALE GENOMIC DNA]</scope>
    <source>
        <strain evidence="12 13">LKV-178-WT-2A</strain>
    </source>
</reference>
<comment type="catalytic activity">
    <reaction evidence="1 9">
        <text>N-(5-phospho-beta-D-ribosyl)anthranilate = 1-(2-carboxyphenylamino)-1-deoxy-D-ribulose 5-phosphate</text>
        <dbReference type="Rhea" id="RHEA:21540"/>
        <dbReference type="ChEBI" id="CHEBI:18277"/>
        <dbReference type="ChEBI" id="CHEBI:58613"/>
        <dbReference type="EC" id="5.3.1.24"/>
    </reaction>
</comment>
<protein>
    <recommendedName>
        <fullName evidence="4 9">N-(5'-phosphoribosyl)anthranilate isomerase</fullName>
        <shortName evidence="9">PRAI</shortName>
        <ecNumber evidence="3 9">5.3.1.24</ecNumber>
    </recommendedName>
</protein>
<dbReference type="InterPro" id="IPR011060">
    <property type="entry name" value="RibuloseP-bd_barrel"/>
</dbReference>
<dbReference type="HAMAP" id="MF_00135">
    <property type="entry name" value="PRAI"/>
    <property type="match status" value="1"/>
</dbReference>
<dbReference type="InterPro" id="IPR013785">
    <property type="entry name" value="Aldolase_TIM"/>
</dbReference>
<dbReference type="PANTHER" id="PTHR42894:SF1">
    <property type="entry name" value="N-(5'-PHOSPHORIBOSYL)ANTHRANILATE ISOMERASE"/>
    <property type="match status" value="1"/>
</dbReference>
<comment type="caution">
    <text evidence="12">The sequence shown here is derived from an EMBL/GenBank/DDBJ whole genome shotgun (WGS) entry which is preliminary data.</text>
</comment>
<comment type="pathway">
    <text evidence="2 9">Amino-acid biosynthesis; L-tryptophan biosynthesis; L-tryptophan from chorismate: step 3/5.</text>
</comment>
<feature type="region of interest" description="Disordered" evidence="10">
    <location>
        <begin position="216"/>
        <end position="255"/>
    </location>
</feature>
<organism evidence="12 13">
    <name type="scientific">Hallella mizrahii</name>
    <dbReference type="NCBI Taxonomy" id="2606637"/>
    <lineage>
        <taxon>Bacteria</taxon>
        <taxon>Pseudomonadati</taxon>
        <taxon>Bacteroidota</taxon>
        <taxon>Bacteroidia</taxon>
        <taxon>Bacteroidales</taxon>
        <taxon>Prevotellaceae</taxon>
        <taxon>Hallella</taxon>
    </lineage>
</organism>
<feature type="compositionally biased region" description="Polar residues" evidence="10">
    <location>
        <begin position="18"/>
        <end position="31"/>
    </location>
</feature>
<evidence type="ECO:0000256" key="9">
    <source>
        <dbReference type="HAMAP-Rule" id="MF_00135"/>
    </source>
</evidence>
<feature type="compositionally biased region" description="Basic and acidic residues" evidence="10">
    <location>
        <begin position="1"/>
        <end position="17"/>
    </location>
</feature>
<evidence type="ECO:0000256" key="4">
    <source>
        <dbReference type="ARBA" id="ARBA00022272"/>
    </source>
</evidence>
<evidence type="ECO:0000259" key="11">
    <source>
        <dbReference type="Pfam" id="PF00697"/>
    </source>
</evidence>
<gene>
    <name evidence="9" type="primary">trpF</name>
    <name evidence="12" type="ORF">FYJ73_12465</name>
</gene>
<evidence type="ECO:0000313" key="13">
    <source>
        <dbReference type="Proteomes" id="UP000438914"/>
    </source>
</evidence>
<dbReference type="CDD" id="cd00405">
    <property type="entry name" value="PRAI"/>
    <property type="match status" value="1"/>
</dbReference>
<evidence type="ECO:0000256" key="10">
    <source>
        <dbReference type="SAM" id="MobiDB-lite"/>
    </source>
</evidence>
<sequence length="255" mass="28051">MLDKQLKEEETKGETRNKQPVSAQLKSTQSKAPAPFNKVTTPLSLGEGQGGEAAIPKFVGVFVDDMPQNIVTAVSNYHLSYVQLHGDESPVMIDNLRRTLVPDIVPQIKIIKAISVSSAEDLKRCEPYEGHVDLFLFDTKCKGYGGSGQKYDWSVLEAYTGQTPFLLSGGIGPDDIDRLRDFHHPQCIGIDLNSKFETTPGMKDVEMLKKFINNLTPNPSPTASPPCPSPRERGVICQINNKKPHPPTPLQGRGE</sequence>
<dbReference type="UniPathway" id="UPA00035">
    <property type="reaction ID" value="UER00042"/>
</dbReference>
<dbReference type="InterPro" id="IPR044643">
    <property type="entry name" value="TrpF_fam"/>
</dbReference>
<dbReference type="Gene3D" id="3.20.20.70">
    <property type="entry name" value="Aldolase class I"/>
    <property type="match status" value="1"/>
</dbReference>
<feature type="domain" description="N-(5'phosphoribosyl) anthranilate isomerase (PRAI)" evidence="11">
    <location>
        <begin position="55"/>
        <end position="214"/>
    </location>
</feature>
<evidence type="ECO:0000313" key="12">
    <source>
        <dbReference type="EMBL" id="MST85467.1"/>
    </source>
</evidence>
<dbReference type="EC" id="5.3.1.24" evidence="3 9"/>
<dbReference type="Proteomes" id="UP000438914">
    <property type="component" value="Unassembled WGS sequence"/>
</dbReference>
<dbReference type="GO" id="GO:0004640">
    <property type="term" value="F:phosphoribosylanthranilate isomerase activity"/>
    <property type="evidence" value="ECO:0007669"/>
    <property type="project" value="UniProtKB-UniRule"/>
</dbReference>
<dbReference type="Pfam" id="PF00697">
    <property type="entry name" value="PRAI"/>
    <property type="match status" value="1"/>
</dbReference>
<dbReference type="GO" id="GO:0000162">
    <property type="term" value="P:L-tryptophan biosynthetic process"/>
    <property type="evidence" value="ECO:0007669"/>
    <property type="project" value="UniProtKB-UniRule"/>
</dbReference>
<evidence type="ECO:0000256" key="5">
    <source>
        <dbReference type="ARBA" id="ARBA00022605"/>
    </source>
</evidence>
<feature type="compositionally biased region" description="Pro residues" evidence="10">
    <location>
        <begin position="218"/>
        <end position="229"/>
    </location>
</feature>
<dbReference type="EMBL" id="VUNG01000039">
    <property type="protein sequence ID" value="MST85467.1"/>
    <property type="molecule type" value="Genomic_DNA"/>
</dbReference>
<proteinExistence type="inferred from homology"/>
<dbReference type="PANTHER" id="PTHR42894">
    <property type="entry name" value="N-(5'-PHOSPHORIBOSYL)ANTHRANILATE ISOMERASE"/>
    <property type="match status" value="1"/>
</dbReference>
<evidence type="ECO:0000256" key="2">
    <source>
        <dbReference type="ARBA" id="ARBA00004664"/>
    </source>
</evidence>
<dbReference type="SUPFAM" id="SSF51366">
    <property type="entry name" value="Ribulose-phoshate binding barrel"/>
    <property type="match status" value="1"/>
</dbReference>